<sequence>MNTPAHASPFWYQDWVDSAGMQPITIRKSTARAYWTASSSTCQIIRPIDETSRSIQAQSTSKRAGFR</sequence>
<evidence type="ECO:0000313" key="1">
    <source>
        <dbReference type="EMBL" id="KAJ5472287.1"/>
    </source>
</evidence>
<dbReference type="Proteomes" id="UP001147760">
    <property type="component" value="Unassembled WGS sequence"/>
</dbReference>
<dbReference type="AlphaFoldDB" id="A0A9W9WRE1"/>
<gene>
    <name evidence="1" type="ORF">N7530_006288</name>
</gene>
<reference evidence="1" key="2">
    <citation type="journal article" date="2023" name="IMA Fungus">
        <title>Comparative genomic study of the Penicillium genus elucidates a diverse pangenome and 15 lateral gene transfer events.</title>
        <authorList>
            <person name="Petersen C."/>
            <person name="Sorensen T."/>
            <person name="Nielsen M.R."/>
            <person name="Sondergaard T.E."/>
            <person name="Sorensen J.L."/>
            <person name="Fitzpatrick D.A."/>
            <person name="Frisvad J.C."/>
            <person name="Nielsen K.L."/>
        </authorList>
    </citation>
    <scope>NUCLEOTIDE SEQUENCE</scope>
    <source>
        <strain evidence="1">IBT 17660</strain>
    </source>
</reference>
<accession>A0A9W9WRE1</accession>
<evidence type="ECO:0000313" key="2">
    <source>
        <dbReference type="Proteomes" id="UP001147760"/>
    </source>
</evidence>
<proteinExistence type="predicted"/>
<dbReference type="EMBL" id="JAPWDO010000004">
    <property type="protein sequence ID" value="KAJ5472287.1"/>
    <property type="molecule type" value="Genomic_DNA"/>
</dbReference>
<reference evidence="1" key="1">
    <citation type="submission" date="2022-12" db="EMBL/GenBank/DDBJ databases">
        <authorList>
            <person name="Petersen C."/>
        </authorList>
    </citation>
    <scope>NUCLEOTIDE SEQUENCE</scope>
    <source>
        <strain evidence="1">IBT 17660</strain>
    </source>
</reference>
<organism evidence="1 2">
    <name type="scientific">Penicillium desertorum</name>
    <dbReference type="NCBI Taxonomy" id="1303715"/>
    <lineage>
        <taxon>Eukaryota</taxon>
        <taxon>Fungi</taxon>
        <taxon>Dikarya</taxon>
        <taxon>Ascomycota</taxon>
        <taxon>Pezizomycotina</taxon>
        <taxon>Eurotiomycetes</taxon>
        <taxon>Eurotiomycetidae</taxon>
        <taxon>Eurotiales</taxon>
        <taxon>Aspergillaceae</taxon>
        <taxon>Penicillium</taxon>
    </lineage>
</organism>
<keyword evidence="2" id="KW-1185">Reference proteome</keyword>
<protein>
    <submittedName>
        <fullName evidence="1">Uncharacterized protein</fullName>
    </submittedName>
</protein>
<comment type="caution">
    <text evidence="1">The sequence shown here is derived from an EMBL/GenBank/DDBJ whole genome shotgun (WGS) entry which is preliminary data.</text>
</comment>
<name>A0A9W9WRE1_9EURO</name>